<dbReference type="STRING" id="1333845.SAMN04487895_1238"/>
<evidence type="ECO:0000313" key="6">
    <source>
        <dbReference type="Proteomes" id="UP000198809"/>
    </source>
</evidence>
<accession>A0A1H8VBZ4</accession>
<dbReference type="RefSeq" id="WP_036588815.1">
    <property type="nucleotide sequence ID" value="NZ_FODH01000023.1"/>
</dbReference>
<dbReference type="SUPFAM" id="SSF52540">
    <property type="entry name" value="P-loop containing nucleoside triphosphate hydrolases"/>
    <property type="match status" value="1"/>
</dbReference>
<dbReference type="InterPro" id="IPR017871">
    <property type="entry name" value="ABC_transporter-like_CS"/>
</dbReference>
<dbReference type="GO" id="GO:0016887">
    <property type="term" value="F:ATP hydrolysis activity"/>
    <property type="evidence" value="ECO:0007669"/>
    <property type="project" value="InterPro"/>
</dbReference>
<dbReference type="PROSITE" id="PS00211">
    <property type="entry name" value="ABC_TRANSPORTER_1"/>
    <property type="match status" value="1"/>
</dbReference>
<dbReference type="AlphaFoldDB" id="A0A1H8VBZ4"/>
<gene>
    <name evidence="5" type="ORF">SAMN04487895_1238</name>
</gene>
<evidence type="ECO:0000256" key="3">
    <source>
        <dbReference type="ARBA" id="ARBA00022840"/>
    </source>
</evidence>
<keyword evidence="2" id="KW-0547">Nucleotide-binding</keyword>
<sequence>MVQLAVEMRNVIKKRRTKTIGPIDLDLPEGHIIALVGQNGSGKSTLLNLLLKLSLPEEGAICWFGKSAEGELPMDIRRSIGYVPESPIPEESHWIPEEAAWFRSHWYPEWDGVFFQEMLDKFEVPRGERLGKMSKGERRKFEIAAALAAGPKLLLLDEPSSGLDPFAWKIMIETFQRYMDERQATIVISTHIVEEVRRLADYIVLLHQGKLLGMAEKDSLLSMWNEVWVGAKDEEELAELAAELPEALELNMQAPGMASMITSRLLDLEKRFSDLGVKMIKSRSLELEEILSLWTMGHRPDLVDLRRGD</sequence>
<dbReference type="EMBL" id="FODH01000023">
    <property type="protein sequence ID" value="SEP13012.1"/>
    <property type="molecule type" value="Genomic_DNA"/>
</dbReference>
<dbReference type="InterPro" id="IPR051782">
    <property type="entry name" value="ABC_Transporter_VariousFunc"/>
</dbReference>
<dbReference type="OrthoDB" id="2960217at2"/>
<dbReference type="Proteomes" id="UP000198809">
    <property type="component" value="Unassembled WGS sequence"/>
</dbReference>
<dbReference type="PANTHER" id="PTHR42939:SF1">
    <property type="entry name" value="ABC TRANSPORTER ATP-BINDING PROTEIN ALBC-RELATED"/>
    <property type="match status" value="1"/>
</dbReference>
<dbReference type="Gene3D" id="3.40.50.300">
    <property type="entry name" value="P-loop containing nucleotide triphosphate hydrolases"/>
    <property type="match status" value="1"/>
</dbReference>
<keyword evidence="3 5" id="KW-0067">ATP-binding</keyword>
<dbReference type="CDD" id="cd03230">
    <property type="entry name" value="ABC_DR_subfamily_A"/>
    <property type="match status" value="1"/>
</dbReference>
<dbReference type="PANTHER" id="PTHR42939">
    <property type="entry name" value="ABC TRANSPORTER ATP-BINDING PROTEIN ALBC-RELATED"/>
    <property type="match status" value="1"/>
</dbReference>
<name>A0A1H8VBZ4_9BACL</name>
<feature type="domain" description="ABC transporter" evidence="4">
    <location>
        <begin position="2"/>
        <end position="233"/>
    </location>
</feature>
<dbReference type="GO" id="GO:0005524">
    <property type="term" value="F:ATP binding"/>
    <property type="evidence" value="ECO:0007669"/>
    <property type="project" value="UniProtKB-KW"/>
</dbReference>
<evidence type="ECO:0000313" key="5">
    <source>
        <dbReference type="EMBL" id="SEP13012.1"/>
    </source>
</evidence>
<keyword evidence="1" id="KW-0813">Transport</keyword>
<reference evidence="5 6" key="1">
    <citation type="submission" date="2016-10" db="EMBL/GenBank/DDBJ databases">
        <authorList>
            <person name="de Groot N.N."/>
        </authorList>
    </citation>
    <scope>NUCLEOTIDE SEQUENCE [LARGE SCALE GENOMIC DNA]</scope>
    <source>
        <strain evidence="5 6">CGMCC 1.10238</strain>
    </source>
</reference>
<dbReference type="Pfam" id="PF00005">
    <property type="entry name" value="ABC_tran"/>
    <property type="match status" value="1"/>
</dbReference>
<dbReference type="SMART" id="SM00382">
    <property type="entry name" value="AAA"/>
    <property type="match status" value="1"/>
</dbReference>
<dbReference type="InterPro" id="IPR027417">
    <property type="entry name" value="P-loop_NTPase"/>
</dbReference>
<protein>
    <submittedName>
        <fullName evidence="5">ABC-2 type transport system ATP-binding protein</fullName>
    </submittedName>
</protein>
<evidence type="ECO:0000256" key="1">
    <source>
        <dbReference type="ARBA" id="ARBA00022448"/>
    </source>
</evidence>
<proteinExistence type="predicted"/>
<organism evidence="5 6">
    <name type="scientific">Paenibacillus sophorae</name>
    <dbReference type="NCBI Taxonomy" id="1333845"/>
    <lineage>
        <taxon>Bacteria</taxon>
        <taxon>Bacillati</taxon>
        <taxon>Bacillota</taxon>
        <taxon>Bacilli</taxon>
        <taxon>Bacillales</taxon>
        <taxon>Paenibacillaceae</taxon>
        <taxon>Paenibacillus</taxon>
    </lineage>
</organism>
<dbReference type="InterPro" id="IPR003439">
    <property type="entry name" value="ABC_transporter-like_ATP-bd"/>
</dbReference>
<dbReference type="InterPro" id="IPR003593">
    <property type="entry name" value="AAA+_ATPase"/>
</dbReference>
<evidence type="ECO:0000259" key="4">
    <source>
        <dbReference type="PROSITE" id="PS50893"/>
    </source>
</evidence>
<evidence type="ECO:0000256" key="2">
    <source>
        <dbReference type="ARBA" id="ARBA00022741"/>
    </source>
</evidence>
<dbReference type="PROSITE" id="PS50893">
    <property type="entry name" value="ABC_TRANSPORTER_2"/>
    <property type="match status" value="1"/>
</dbReference>